<accession>A0A1Y5FC04</accession>
<gene>
    <name evidence="2" type="ORF">A9Q84_09120</name>
</gene>
<comment type="caution">
    <text evidence="2">The sequence shown here is derived from an EMBL/GenBank/DDBJ whole genome shotgun (WGS) entry which is preliminary data.</text>
</comment>
<dbReference type="AlphaFoldDB" id="A0A1Y5FC04"/>
<dbReference type="Proteomes" id="UP000196531">
    <property type="component" value="Unassembled WGS sequence"/>
</dbReference>
<feature type="chain" id="PRO_5012034392" description="Solute-binding protein family 3/N-terminal domain-containing protein" evidence="1">
    <location>
        <begin position="19"/>
        <end position="412"/>
    </location>
</feature>
<evidence type="ECO:0000313" key="3">
    <source>
        <dbReference type="Proteomes" id="UP000196531"/>
    </source>
</evidence>
<evidence type="ECO:0000256" key="1">
    <source>
        <dbReference type="SAM" id="SignalP"/>
    </source>
</evidence>
<name>A0A1Y5FC04_9BACT</name>
<protein>
    <recommendedName>
        <fullName evidence="4">Solute-binding protein family 3/N-terminal domain-containing protein</fullName>
    </recommendedName>
</protein>
<reference evidence="3" key="1">
    <citation type="journal article" date="2017" name="Proc. Natl. Acad. Sci. U.S.A.">
        <title>Simulation of Deepwater Horizon oil plume reveals substrate specialization within a complex community of hydrocarbon-degraders.</title>
        <authorList>
            <person name="Hu P."/>
            <person name="Dubinsky E.A."/>
            <person name="Probst A.J."/>
            <person name="Wang J."/>
            <person name="Sieber C.M.K."/>
            <person name="Tom L.M."/>
            <person name="Gardinali P."/>
            <person name="Banfield J.F."/>
            <person name="Atlas R.M."/>
            <person name="Andersen G.L."/>
        </authorList>
    </citation>
    <scope>NUCLEOTIDE SEQUENCE [LARGE SCALE GENOMIC DNA]</scope>
</reference>
<keyword evidence="1" id="KW-0732">Signal</keyword>
<organism evidence="2 3">
    <name type="scientific">Halobacteriovorax marinus</name>
    <dbReference type="NCBI Taxonomy" id="97084"/>
    <lineage>
        <taxon>Bacteria</taxon>
        <taxon>Pseudomonadati</taxon>
        <taxon>Bdellovibrionota</taxon>
        <taxon>Bacteriovoracia</taxon>
        <taxon>Bacteriovoracales</taxon>
        <taxon>Halobacteriovoraceae</taxon>
        <taxon>Halobacteriovorax</taxon>
    </lineage>
</organism>
<sequence length="412" mass="48141">MKSLAFIILFIFSSVTSASVWKANRSWTPEDIQDFSSWILSEEYHPMIFFSINSPYFGIESDCADAIIAARVIYSFQNNLPFILKTSKHNNDVITNKSDRFDNIENELERVKAFIHHIGQSIGTEGLARFNSYPVKLNQLKPGDFYITRWKINGTFIRHASMIKEILPTGHLILYSSTTPVKARELDIREGMPLHIIEAKPWGFKRFIPHEIDMTTPVTLLQDYSLEQYQILEESGKDHFFPRVIDELKTREDTLDENLRRRVRNLCSALKMRKREVEFTALYLKELGNRCLNRDEFDEHSTPSRDQSLLNGIKRLLYGWKKIRRSTHITKVSQEIQLALDYLIRKQRSLEAKSALNELCHIDLQINDNRVRFNLKHFFDLKMSSRISSHPNDEIAQRWGASGPKTSCKTYY</sequence>
<feature type="signal peptide" evidence="1">
    <location>
        <begin position="1"/>
        <end position="18"/>
    </location>
</feature>
<dbReference type="EMBL" id="MAAO01000006">
    <property type="protein sequence ID" value="OUR96499.1"/>
    <property type="molecule type" value="Genomic_DNA"/>
</dbReference>
<evidence type="ECO:0008006" key="4">
    <source>
        <dbReference type="Google" id="ProtNLM"/>
    </source>
</evidence>
<proteinExistence type="predicted"/>
<evidence type="ECO:0000313" key="2">
    <source>
        <dbReference type="EMBL" id="OUR96499.1"/>
    </source>
</evidence>